<keyword evidence="3" id="KW-0133">Cell shape</keyword>
<dbReference type="PANTHER" id="PTHR38589:SF1">
    <property type="entry name" value="BLR0621 PROTEIN"/>
    <property type="match status" value="1"/>
</dbReference>
<proteinExistence type="predicted"/>
<dbReference type="CDD" id="cd16913">
    <property type="entry name" value="YkuD_like"/>
    <property type="match status" value="1"/>
</dbReference>
<evidence type="ECO:0000313" key="9">
    <source>
        <dbReference type="Proteomes" id="UP000191240"/>
    </source>
</evidence>
<accession>A0A1M6DJ27</accession>
<evidence type="ECO:0000256" key="3">
    <source>
        <dbReference type="ARBA" id="ARBA00022960"/>
    </source>
</evidence>
<evidence type="ECO:0000256" key="4">
    <source>
        <dbReference type="ARBA" id="ARBA00022984"/>
    </source>
</evidence>
<gene>
    <name evidence="8" type="ORF">SAMN02745671_01507</name>
</gene>
<dbReference type="Proteomes" id="UP000191240">
    <property type="component" value="Unassembled WGS sequence"/>
</dbReference>
<dbReference type="InterPro" id="IPR005490">
    <property type="entry name" value="LD_TPept_cat_dom"/>
</dbReference>
<dbReference type="Pfam" id="PF03734">
    <property type="entry name" value="YkuD"/>
    <property type="match status" value="1"/>
</dbReference>
<dbReference type="GO" id="GO:0009252">
    <property type="term" value="P:peptidoglycan biosynthetic process"/>
    <property type="evidence" value="ECO:0007669"/>
    <property type="project" value="UniProtKB-UniPathway"/>
</dbReference>
<feature type="signal peptide" evidence="6">
    <location>
        <begin position="1"/>
        <end position="32"/>
    </location>
</feature>
<reference evidence="8 9" key="1">
    <citation type="submission" date="2016-11" db="EMBL/GenBank/DDBJ databases">
        <authorList>
            <person name="Jaros S."/>
            <person name="Januszkiewicz K."/>
            <person name="Wedrychowicz H."/>
        </authorList>
    </citation>
    <scope>NUCLEOTIDE SEQUENCE [LARGE SCALE GENOMIC DNA]</scope>
    <source>
        <strain evidence="8 9">DSM 3074</strain>
    </source>
</reference>
<dbReference type="GO" id="GO:0071555">
    <property type="term" value="P:cell wall organization"/>
    <property type="evidence" value="ECO:0007669"/>
    <property type="project" value="UniProtKB-KW"/>
</dbReference>
<keyword evidence="2" id="KW-0808">Transferase</keyword>
<protein>
    <submittedName>
        <fullName evidence="8">L,D-peptidoglycan transpeptidase YkuD, ErfK/YbiS/YcfS/YnhG family</fullName>
    </submittedName>
</protein>
<feature type="domain" description="L,D-TPase catalytic" evidence="7">
    <location>
        <begin position="245"/>
        <end position="398"/>
    </location>
</feature>
<evidence type="ECO:0000256" key="1">
    <source>
        <dbReference type="ARBA" id="ARBA00004752"/>
    </source>
</evidence>
<evidence type="ECO:0000256" key="2">
    <source>
        <dbReference type="ARBA" id="ARBA00022679"/>
    </source>
</evidence>
<sequence>MVKLLGYILRTTVTAMMLAVVLVALSSGEALAKDSTFYTSNGYRLEVPNKYKDDLLTTTIFDKYEGTLFSVSEKKSVEESRAAGMRYDGMGWLFSIGKINEKQLNEMLCYDMSGVEIFARDISGMYYVFRHPTDVRYHRSTIEEMKEDQAKWTELVQWGYKYVRDEFVKNNPGLVSVAFNNDEVMDSWRNAMANYKGYTEGSYEASPAWVQQLPEAQKAKQLFVVAGIGDTTAWVSMHERDWDGNWKEIMTTPGIIGKNGLGKNKEGDGRTPVGTFCFNAAFGIAPDPGCAIPYRQVDENIYWSGDVRPGMKYNEMVDIRSLPALDKDSSERIVDYNPQYLYCMNISYNAEGLPGAGSAIFLHSFGPQKPYTGGCVAIPLDKMEFVMKHVQPDCVVVINTLEKLGGSL</sequence>
<evidence type="ECO:0000259" key="7">
    <source>
        <dbReference type="Pfam" id="PF03734"/>
    </source>
</evidence>
<evidence type="ECO:0000256" key="5">
    <source>
        <dbReference type="ARBA" id="ARBA00023316"/>
    </source>
</evidence>
<keyword evidence="6" id="KW-0732">Signal</keyword>
<dbReference type="EMBL" id="FQYW01000011">
    <property type="protein sequence ID" value="SHI73192.1"/>
    <property type="molecule type" value="Genomic_DNA"/>
</dbReference>
<name>A0A1M6DJ27_9FIRM</name>
<comment type="pathway">
    <text evidence="1">Cell wall biogenesis; peptidoglycan biosynthesis.</text>
</comment>
<evidence type="ECO:0000256" key="6">
    <source>
        <dbReference type="SAM" id="SignalP"/>
    </source>
</evidence>
<keyword evidence="4" id="KW-0573">Peptidoglycan synthesis</keyword>
<dbReference type="AlphaFoldDB" id="A0A1M6DJ27"/>
<dbReference type="GO" id="GO:0016740">
    <property type="term" value="F:transferase activity"/>
    <property type="evidence" value="ECO:0007669"/>
    <property type="project" value="UniProtKB-KW"/>
</dbReference>
<dbReference type="InterPro" id="IPR038063">
    <property type="entry name" value="Transpep_catalytic_dom"/>
</dbReference>
<evidence type="ECO:0000313" key="8">
    <source>
        <dbReference type="EMBL" id="SHI73192.1"/>
    </source>
</evidence>
<dbReference type="GO" id="GO:0008360">
    <property type="term" value="P:regulation of cell shape"/>
    <property type="evidence" value="ECO:0007669"/>
    <property type="project" value="UniProtKB-KW"/>
</dbReference>
<dbReference type="UniPathway" id="UPA00219"/>
<keyword evidence="5" id="KW-0961">Cell wall biogenesis/degradation</keyword>
<feature type="chain" id="PRO_5009916738" evidence="6">
    <location>
        <begin position="33"/>
        <end position="408"/>
    </location>
</feature>
<dbReference type="SUPFAM" id="SSF141523">
    <property type="entry name" value="L,D-transpeptidase catalytic domain-like"/>
    <property type="match status" value="1"/>
</dbReference>
<organism evidence="8 9">
    <name type="scientific">Anaerovibrio lipolyticus DSM 3074</name>
    <dbReference type="NCBI Taxonomy" id="1120997"/>
    <lineage>
        <taxon>Bacteria</taxon>
        <taxon>Bacillati</taxon>
        <taxon>Bacillota</taxon>
        <taxon>Negativicutes</taxon>
        <taxon>Selenomonadales</taxon>
        <taxon>Selenomonadaceae</taxon>
        <taxon>Anaerovibrio</taxon>
    </lineage>
</organism>
<dbReference type="PANTHER" id="PTHR38589">
    <property type="entry name" value="BLR0621 PROTEIN"/>
    <property type="match status" value="1"/>
</dbReference>